<dbReference type="GO" id="GO:0005737">
    <property type="term" value="C:cytoplasm"/>
    <property type="evidence" value="ECO:0007669"/>
    <property type="project" value="TreeGrafter"/>
</dbReference>
<dbReference type="GO" id="GO:0016831">
    <property type="term" value="F:carboxy-lyase activity"/>
    <property type="evidence" value="ECO:0007669"/>
    <property type="project" value="InterPro"/>
</dbReference>
<evidence type="ECO:0000313" key="3">
    <source>
        <dbReference type="EMBL" id="OYX57670.1"/>
    </source>
</evidence>
<keyword evidence="1" id="KW-0456">Lyase</keyword>
<gene>
    <name evidence="3" type="ORF">B7Y86_05940</name>
</gene>
<accession>A0A258HL14</accession>
<evidence type="ECO:0000313" key="4">
    <source>
        <dbReference type="Proteomes" id="UP000216147"/>
    </source>
</evidence>
<dbReference type="EMBL" id="NCEQ01000005">
    <property type="protein sequence ID" value="OYX57670.1"/>
    <property type="molecule type" value="Genomic_DNA"/>
</dbReference>
<dbReference type="Proteomes" id="UP000216147">
    <property type="component" value="Unassembled WGS sequence"/>
</dbReference>
<dbReference type="InterPro" id="IPR032466">
    <property type="entry name" value="Metal_Hydrolase"/>
</dbReference>
<comment type="caution">
    <text evidence="3">The sequence shown here is derived from an EMBL/GenBank/DDBJ whole genome shotgun (WGS) entry which is preliminary data.</text>
</comment>
<dbReference type="GO" id="GO:0019748">
    <property type="term" value="P:secondary metabolic process"/>
    <property type="evidence" value="ECO:0007669"/>
    <property type="project" value="TreeGrafter"/>
</dbReference>
<sequence>MTVDDLILVSVDDHVIEPPNAFDRHWPERLKGRQPHIEQRDGRDVWMFEEKAAGYMGLNSVVGRPKEEYGMEPLNYEQMRRGTWDIKARVEDMDANGILGSICFPTFPGFAGARFQTASKQDPDVALAAIRAYNDWHVHDWAGAAPGRFIPLMLTPFWDMQAAVAEVERMARLGVHALSFSDNPALAGWPSLHDDYWDPLWKACADNKVVICCHIGTGSAAQHASDLSPIDAWITSMPISIANSAADWIWGPMWKKFPTLKMALSEGGIGWIPYLLERADFTHGHHNAWTNSNFGPGKMPSDIYKKHIISCFIEDKFGLANLDYIGEDMVMYECDYPHSDSVWPNSAEKLWGDVQHLSRETIDKITHINAMREFSYDPFSVLKKEDCTVGALKAAAAAVPVHTDPLLNLGGAAPKRQAGKPVTSGDINRMFENASAESTVSGRR</sequence>
<dbReference type="GO" id="GO:0016787">
    <property type="term" value="F:hydrolase activity"/>
    <property type="evidence" value="ECO:0007669"/>
    <property type="project" value="UniProtKB-KW"/>
</dbReference>
<dbReference type="PANTHER" id="PTHR21240:SF28">
    <property type="entry name" value="ISO-OROTATE DECARBOXYLASE (EUROFUNG)"/>
    <property type="match status" value="1"/>
</dbReference>
<dbReference type="Gene3D" id="3.20.20.140">
    <property type="entry name" value="Metal-dependent hydrolases"/>
    <property type="match status" value="1"/>
</dbReference>
<reference evidence="3 4" key="1">
    <citation type="submission" date="2017-03" db="EMBL/GenBank/DDBJ databases">
        <title>Lifting the veil on microbial sulfur biogeochemistry in mining wastewaters.</title>
        <authorList>
            <person name="Kantor R.S."/>
            <person name="Colenbrander Nelson T."/>
            <person name="Marshall S."/>
            <person name="Bennett D."/>
            <person name="Apte S."/>
            <person name="Camacho D."/>
            <person name="Thomas B.C."/>
            <person name="Warren L.A."/>
            <person name="Banfield J.F."/>
        </authorList>
    </citation>
    <scope>NUCLEOTIDE SEQUENCE [LARGE SCALE GENOMIC DNA]</scope>
    <source>
        <strain evidence="3">32-68-21</strain>
    </source>
</reference>
<dbReference type="InterPro" id="IPR006680">
    <property type="entry name" value="Amidohydro-rel"/>
</dbReference>
<evidence type="ECO:0000256" key="1">
    <source>
        <dbReference type="ARBA" id="ARBA00023239"/>
    </source>
</evidence>
<feature type="domain" description="Amidohydrolase-related" evidence="2">
    <location>
        <begin position="78"/>
        <end position="372"/>
    </location>
</feature>
<dbReference type="Pfam" id="PF04909">
    <property type="entry name" value="Amidohydro_2"/>
    <property type="match status" value="1"/>
</dbReference>
<dbReference type="PANTHER" id="PTHR21240">
    <property type="entry name" value="2-AMINO-3-CARBOXYLMUCONATE-6-SEMIALDEHYDE DECARBOXYLASE"/>
    <property type="match status" value="1"/>
</dbReference>
<organism evidence="3 4">
    <name type="scientific">Brevundimonas subvibrioides</name>
    <dbReference type="NCBI Taxonomy" id="74313"/>
    <lineage>
        <taxon>Bacteria</taxon>
        <taxon>Pseudomonadati</taxon>
        <taxon>Pseudomonadota</taxon>
        <taxon>Alphaproteobacteria</taxon>
        <taxon>Caulobacterales</taxon>
        <taxon>Caulobacteraceae</taxon>
        <taxon>Brevundimonas</taxon>
    </lineage>
</organism>
<keyword evidence="3" id="KW-0378">Hydrolase</keyword>
<dbReference type="AlphaFoldDB" id="A0A258HL14"/>
<evidence type="ECO:0000259" key="2">
    <source>
        <dbReference type="Pfam" id="PF04909"/>
    </source>
</evidence>
<proteinExistence type="predicted"/>
<dbReference type="InterPro" id="IPR032465">
    <property type="entry name" value="ACMSD"/>
</dbReference>
<protein>
    <submittedName>
        <fullName evidence="3">Amidohydrolase</fullName>
    </submittedName>
</protein>
<dbReference type="SUPFAM" id="SSF51556">
    <property type="entry name" value="Metallo-dependent hydrolases"/>
    <property type="match status" value="1"/>
</dbReference>
<name>A0A258HL14_9CAUL</name>